<name>A0A5B7GKA5_PORTR</name>
<feature type="region of interest" description="Disordered" evidence="1">
    <location>
        <begin position="1"/>
        <end position="41"/>
    </location>
</feature>
<proteinExistence type="predicted"/>
<evidence type="ECO:0000313" key="3">
    <source>
        <dbReference type="Proteomes" id="UP000324222"/>
    </source>
</evidence>
<reference evidence="2 3" key="1">
    <citation type="submission" date="2019-05" db="EMBL/GenBank/DDBJ databases">
        <title>Another draft genome of Portunus trituberculatus and its Hox gene families provides insights of decapod evolution.</title>
        <authorList>
            <person name="Jeong J.-H."/>
            <person name="Song I."/>
            <person name="Kim S."/>
            <person name="Choi T."/>
            <person name="Kim D."/>
            <person name="Ryu S."/>
            <person name="Kim W."/>
        </authorList>
    </citation>
    <scope>NUCLEOTIDE SEQUENCE [LARGE SCALE GENOMIC DNA]</scope>
    <source>
        <tissue evidence="2">Muscle</tissue>
    </source>
</reference>
<accession>A0A5B7GKA5</accession>
<gene>
    <name evidence="2" type="ORF">E2C01_054673</name>
</gene>
<feature type="compositionally biased region" description="Pro residues" evidence="1">
    <location>
        <begin position="24"/>
        <end position="38"/>
    </location>
</feature>
<keyword evidence="3" id="KW-1185">Reference proteome</keyword>
<dbReference type="Proteomes" id="UP000324222">
    <property type="component" value="Unassembled WGS sequence"/>
</dbReference>
<comment type="caution">
    <text evidence="2">The sequence shown here is derived from an EMBL/GenBank/DDBJ whole genome shotgun (WGS) entry which is preliminary data.</text>
</comment>
<sequence length="72" mass="8259">MTKLCHSGSHADTDHPTTPGLFPTTPPHRPPPPPPPPCRALLPRRQELHLFFLVFPRHRWSYVDMDAKETNL</sequence>
<dbReference type="EMBL" id="VSRR010017725">
    <property type="protein sequence ID" value="MPC60620.1"/>
    <property type="molecule type" value="Genomic_DNA"/>
</dbReference>
<protein>
    <submittedName>
        <fullName evidence="2">Uncharacterized protein</fullName>
    </submittedName>
</protein>
<organism evidence="2 3">
    <name type="scientific">Portunus trituberculatus</name>
    <name type="common">Swimming crab</name>
    <name type="synonym">Neptunus trituberculatus</name>
    <dbReference type="NCBI Taxonomy" id="210409"/>
    <lineage>
        <taxon>Eukaryota</taxon>
        <taxon>Metazoa</taxon>
        <taxon>Ecdysozoa</taxon>
        <taxon>Arthropoda</taxon>
        <taxon>Crustacea</taxon>
        <taxon>Multicrustacea</taxon>
        <taxon>Malacostraca</taxon>
        <taxon>Eumalacostraca</taxon>
        <taxon>Eucarida</taxon>
        <taxon>Decapoda</taxon>
        <taxon>Pleocyemata</taxon>
        <taxon>Brachyura</taxon>
        <taxon>Eubrachyura</taxon>
        <taxon>Portunoidea</taxon>
        <taxon>Portunidae</taxon>
        <taxon>Portuninae</taxon>
        <taxon>Portunus</taxon>
    </lineage>
</organism>
<evidence type="ECO:0000313" key="2">
    <source>
        <dbReference type="EMBL" id="MPC60620.1"/>
    </source>
</evidence>
<dbReference type="AlphaFoldDB" id="A0A5B7GKA5"/>
<evidence type="ECO:0000256" key="1">
    <source>
        <dbReference type="SAM" id="MobiDB-lite"/>
    </source>
</evidence>